<dbReference type="InterPro" id="IPR014746">
    <property type="entry name" value="Gln_synth/guanido_kin_cat_dom"/>
</dbReference>
<dbReference type="EMBL" id="UINC01181150">
    <property type="protein sequence ID" value="SVD90700.1"/>
    <property type="molecule type" value="Genomic_DNA"/>
</dbReference>
<feature type="non-terminal residue" evidence="1">
    <location>
        <position position="1"/>
    </location>
</feature>
<protein>
    <submittedName>
        <fullName evidence="1">Uncharacterized protein</fullName>
    </submittedName>
</protein>
<reference evidence="1" key="1">
    <citation type="submission" date="2018-05" db="EMBL/GenBank/DDBJ databases">
        <authorList>
            <person name="Lanie J.A."/>
            <person name="Ng W.-L."/>
            <person name="Kazmierczak K.M."/>
            <person name="Andrzejewski T.M."/>
            <person name="Davidsen T.M."/>
            <person name="Wayne K.J."/>
            <person name="Tettelin H."/>
            <person name="Glass J.I."/>
            <person name="Rusch D."/>
            <person name="Podicherti R."/>
            <person name="Tsui H.-C.T."/>
            <person name="Winkler M.E."/>
        </authorList>
    </citation>
    <scope>NUCLEOTIDE SEQUENCE</scope>
</reference>
<organism evidence="1">
    <name type="scientific">marine metagenome</name>
    <dbReference type="NCBI Taxonomy" id="408172"/>
    <lineage>
        <taxon>unclassified sequences</taxon>
        <taxon>metagenomes</taxon>
        <taxon>ecological metagenomes</taxon>
    </lineage>
</organism>
<name>A0A382Z5X6_9ZZZZ</name>
<proteinExistence type="predicted"/>
<accession>A0A382Z5X6</accession>
<dbReference type="GO" id="GO:0003824">
    <property type="term" value="F:catalytic activity"/>
    <property type="evidence" value="ECO:0007669"/>
    <property type="project" value="InterPro"/>
</dbReference>
<gene>
    <name evidence="1" type="ORF">METZ01_LOCUS443554</name>
</gene>
<sequence>QDYYNGNLIENLNMEYLYDGLWKAARFPLSAKMIDPVSCKITTLQNQINLMIEYANNSLKYFNTSHIIKNIINISKFGTEADDQVDIFKESGFDGLKQYLMNSTQYI</sequence>
<evidence type="ECO:0000313" key="1">
    <source>
        <dbReference type="EMBL" id="SVD90700.1"/>
    </source>
</evidence>
<dbReference type="SUPFAM" id="SSF55931">
    <property type="entry name" value="Glutamine synthetase/guanido kinase"/>
    <property type="match status" value="1"/>
</dbReference>
<dbReference type="AlphaFoldDB" id="A0A382Z5X6"/>